<dbReference type="GO" id="GO:0071897">
    <property type="term" value="P:DNA biosynthetic process"/>
    <property type="evidence" value="ECO:0007669"/>
    <property type="project" value="UniProtKB-ARBA"/>
</dbReference>
<sequence>MVEQDLLHLTLEGYLLGSSFCRRNLQRGGVCIFIKKDKCFNKIDISCHCTEKDLEICAVQLGTKSSNLIILGLYRSPSGDFNQFLKGLDAALKYLYNPKSEFLICGDINIDYLSDSNRKKQLNSLLKTYNLVHTVNFATRIQKDSSSAIDNIFVDITRFSSSSTVPIINGLSDHDAQYLMMNNIALAGNSIYQKQKIRKINSETIMQFQHLLKSETWECVYKENDTNDKYNSFLSTFLNIFEASFPIKYKSVRKLKNDWITQGIKISCKHKRTLYVNSRNNNNPNIRVFYVKYCKILRNVIKEAKKQHYRRLIAKSDNKIKMTWNIIKRETGKMHLTDQMPSLLAKSEKAKDLEIVANDFNKFFLTVAETLNLHQMGNENAFSFLKDAFPINFPSIKIIPTSEAEIKNIIHTMKTKNSSGFDEVTSKILKACSDLISCPLTHICNHSLYTGIFPDRLKISIVKPVFKKGDKYSMTNYRPISLLSTFSKILEKVMYSRINQHMHCNNILVPEQYGFRKGVSTEDAAFKLTDNVLKSIDQKRHVGGIFCDLAKAFDCVNHEILLSKLQFYGIRGTVLKWFKSYLTNRKQKVEIKSPKYTQNFFSNWRTVKHGVPQGSVLGPLLFIIYINDLPPTINFSSEPIIFADDTSVIISSKMFDDFCAISNRVLSHMNKWFNANRLALNLNKTNVMKFTTNNAPPYVLNIGYNGKYIEETVNTKFLGLQIDSHLSWSNHIDKLIPKLSGACYAVRSMFHVSNTETLKLIYFAYFHSVMKYGIIFWGNSSYSQKIFILQKKIVRIMAGVKPRESCKNIFKRLEILTLPCEYIFSLMIFIVKNQEFFPTNSTIHNVNTRNKNQLHRPVASLSCFQKSAYYTGIKIFNNLPPNITTLIDKQGQFKVALKRYLITHSFYSVEEFMLPNNIKCM</sequence>
<organism evidence="2 3">
    <name type="scientific">Cryptotermes secundus</name>
    <dbReference type="NCBI Taxonomy" id="105785"/>
    <lineage>
        <taxon>Eukaryota</taxon>
        <taxon>Metazoa</taxon>
        <taxon>Ecdysozoa</taxon>
        <taxon>Arthropoda</taxon>
        <taxon>Hexapoda</taxon>
        <taxon>Insecta</taxon>
        <taxon>Pterygota</taxon>
        <taxon>Neoptera</taxon>
        <taxon>Polyneoptera</taxon>
        <taxon>Dictyoptera</taxon>
        <taxon>Blattodea</taxon>
        <taxon>Blattoidea</taxon>
        <taxon>Termitoidae</taxon>
        <taxon>Kalotermitidae</taxon>
        <taxon>Cryptotermitinae</taxon>
        <taxon>Cryptotermes</taxon>
    </lineage>
</organism>
<comment type="caution">
    <text evidence="2">The sequence shown here is derived from an EMBL/GenBank/DDBJ whole genome shotgun (WGS) entry which is preliminary data.</text>
</comment>
<dbReference type="InterPro" id="IPR043502">
    <property type="entry name" value="DNA/RNA_pol_sf"/>
</dbReference>
<evidence type="ECO:0000259" key="1">
    <source>
        <dbReference type="PROSITE" id="PS50878"/>
    </source>
</evidence>
<proteinExistence type="predicted"/>
<dbReference type="SUPFAM" id="SSF56219">
    <property type="entry name" value="DNase I-like"/>
    <property type="match status" value="1"/>
</dbReference>
<feature type="domain" description="Reverse transcriptase" evidence="1">
    <location>
        <begin position="446"/>
        <end position="722"/>
    </location>
</feature>
<dbReference type="InterPro" id="IPR036691">
    <property type="entry name" value="Endo/exonu/phosph_ase_sf"/>
</dbReference>
<dbReference type="Proteomes" id="UP000235965">
    <property type="component" value="Unassembled WGS sequence"/>
</dbReference>
<dbReference type="STRING" id="105785.A0A2J7QTG9"/>
<keyword evidence="3" id="KW-1185">Reference proteome</keyword>
<reference evidence="2 3" key="1">
    <citation type="submission" date="2017-12" db="EMBL/GenBank/DDBJ databases">
        <title>Hemimetabolous genomes reveal molecular basis of termite eusociality.</title>
        <authorList>
            <person name="Harrison M.C."/>
            <person name="Jongepier E."/>
            <person name="Robertson H.M."/>
            <person name="Arning N."/>
            <person name="Bitard-Feildel T."/>
            <person name="Chao H."/>
            <person name="Childers C.P."/>
            <person name="Dinh H."/>
            <person name="Doddapaneni H."/>
            <person name="Dugan S."/>
            <person name="Gowin J."/>
            <person name="Greiner C."/>
            <person name="Han Y."/>
            <person name="Hu H."/>
            <person name="Hughes D.S.T."/>
            <person name="Huylmans A.-K."/>
            <person name="Kemena C."/>
            <person name="Kremer L.P.M."/>
            <person name="Lee S.L."/>
            <person name="Lopez-Ezquerra A."/>
            <person name="Mallet L."/>
            <person name="Monroy-Kuhn J.M."/>
            <person name="Moser A."/>
            <person name="Murali S.C."/>
            <person name="Muzny D.M."/>
            <person name="Otani S."/>
            <person name="Piulachs M.-D."/>
            <person name="Poelchau M."/>
            <person name="Qu J."/>
            <person name="Schaub F."/>
            <person name="Wada-Katsumata A."/>
            <person name="Worley K.C."/>
            <person name="Xie Q."/>
            <person name="Ylla G."/>
            <person name="Poulsen M."/>
            <person name="Gibbs R.A."/>
            <person name="Schal C."/>
            <person name="Richards S."/>
            <person name="Belles X."/>
            <person name="Korb J."/>
            <person name="Bornberg-Bauer E."/>
        </authorList>
    </citation>
    <scope>NUCLEOTIDE SEQUENCE [LARGE SCALE GENOMIC DNA]</scope>
    <source>
        <tissue evidence="2">Whole body</tissue>
    </source>
</reference>
<dbReference type="Pfam" id="PF00078">
    <property type="entry name" value="RVT_1"/>
    <property type="match status" value="1"/>
</dbReference>
<dbReference type="InParanoid" id="A0A2J7QTG9"/>
<evidence type="ECO:0000313" key="2">
    <source>
        <dbReference type="EMBL" id="PNF31877.1"/>
    </source>
</evidence>
<accession>A0A2J7QTG9</accession>
<dbReference type="InterPro" id="IPR000477">
    <property type="entry name" value="RT_dom"/>
</dbReference>
<gene>
    <name evidence="2" type="ORF">B7P43_G07936</name>
</gene>
<dbReference type="PANTHER" id="PTHR33332">
    <property type="entry name" value="REVERSE TRANSCRIPTASE DOMAIN-CONTAINING PROTEIN"/>
    <property type="match status" value="1"/>
</dbReference>
<dbReference type="CDD" id="cd01650">
    <property type="entry name" value="RT_nLTR_like"/>
    <property type="match status" value="1"/>
</dbReference>
<evidence type="ECO:0000313" key="3">
    <source>
        <dbReference type="Proteomes" id="UP000235965"/>
    </source>
</evidence>
<protein>
    <recommendedName>
        <fullName evidence="1">Reverse transcriptase domain-containing protein</fullName>
    </recommendedName>
</protein>
<dbReference type="SUPFAM" id="SSF56672">
    <property type="entry name" value="DNA/RNA polymerases"/>
    <property type="match status" value="1"/>
</dbReference>
<dbReference type="PROSITE" id="PS50878">
    <property type="entry name" value="RT_POL"/>
    <property type="match status" value="1"/>
</dbReference>
<dbReference type="EMBL" id="NEVH01011194">
    <property type="protein sequence ID" value="PNF31877.1"/>
    <property type="molecule type" value="Genomic_DNA"/>
</dbReference>
<dbReference type="AlphaFoldDB" id="A0A2J7QTG9"/>
<dbReference type="Gene3D" id="3.60.10.10">
    <property type="entry name" value="Endonuclease/exonuclease/phosphatase"/>
    <property type="match status" value="1"/>
</dbReference>
<name>A0A2J7QTG9_9NEOP</name>